<feature type="compositionally biased region" description="Basic and acidic residues" evidence="1">
    <location>
        <begin position="37"/>
        <end position="49"/>
    </location>
</feature>
<dbReference type="Proteomes" id="UP001589896">
    <property type="component" value="Unassembled WGS sequence"/>
</dbReference>
<keyword evidence="3" id="KW-1185">Reference proteome</keyword>
<proteinExistence type="predicted"/>
<comment type="caution">
    <text evidence="2">The sequence shown here is derived from an EMBL/GenBank/DDBJ whole genome shotgun (WGS) entry which is preliminary data.</text>
</comment>
<gene>
    <name evidence="2" type="ORF">ACFFGH_28355</name>
</gene>
<dbReference type="RefSeq" id="WP_386674981.1">
    <property type="nucleotide sequence ID" value="NZ_JBHLTG010000009.1"/>
</dbReference>
<name>A0ABV6RZ70_9GAMM</name>
<organism evidence="2 3">
    <name type="scientific">Lysobacter korlensis</name>
    <dbReference type="NCBI Taxonomy" id="553636"/>
    <lineage>
        <taxon>Bacteria</taxon>
        <taxon>Pseudomonadati</taxon>
        <taxon>Pseudomonadota</taxon>
        <taxon>Gammaproteobacteria</taxon>
        <taxon>Lysobacterales</taxon>
        <taxon>Lysobacteraceae</taxon>
        <taxon>Lysobacter</taxon>
    </lineage>
</organism>
<dbReference type="EMBL" id="JBHLTG010000009">
    <property type="protein sequence ID" value="MFC0681762.1"/>
    <property type="molecule type" value="Genomic_DNA"/>
</dbReference>
<feature type="region of interest" description="Disordered" evidence="1">
    <location>
        <begin position="37"/>
        <end position="57"/>
    </location>
</feature>
<evidence type="ECO:0000313" key="2">
    <source>
        <dbReference type="EMBL" id="MFC0681762.1"/>
    </source>
</evidence>
<accession>A0ABV6RZ70</accession>
<protein>
    <submittedName>
        <fullName evidence="2">Uncharacterized protein</fullName>
    </submittedName>
</protein>
<reference evidence="2 3" key="1">
    <citation type="submission" date="2024-09" db="EMBL/GenBank/DDBJ databases">
        <authorList>
            <person name="Sun Q."/>
            <person name="Mori K."/>
        </authorList>
    </citation>
    <scope>NUCLEOTIDE SEQUENCE [LARGE SCALE GENOMIC DNA]</scope>
    <source>
        <strain evidence="2 3">KCTC 23076</strain>
    </source>
</reference>
<sequence length="164" mass="18310">MAITDDALVQELTKLAEEHRHITARLNDILARVRGSARPDEFDPEKDTPPVKPLVDGSREQRDWCSILLWGKLAAINIRQQRGATRTEVVQIAVDAGYKDGRGWNSWKGWHDDESGHRWVNTGGSEFLGHYLGRVGRIMPADLQAGLAGLPKPMPKRGDSSNKH</sequence>
<evidence type="ECO:0000256" key="1">
    <source>
        <dbReference type="SAM" id="MobiDB-lite"/>
    </source>
</evidence>
<evidence type="ECO:0000313" key="3">
    <source>
        <dbReference type="Proteomes" id="UP001589896"/>
    </source>
</evidence>